<feature type="transmembrane region" description="Helical" evidence="10">
    <location>
        <begin position="176"/>
        <end position="201"/>
    </location>
</feature>
<feature type="transmembrane region" description="Helical" evidence="10">
    <location>
        <begin position="213"/>
        <end position="232"/>
    </location>
</feature>
<dbReference type="FunFam" id="1.10.3080.10:FF:000018">
    <property type="entry name" value="Chloride transporter, ClC family"/>
    <property type="match status" value="1"/>
</dbReference>
<dbReference type="Proteomes" id="UP000184295">
    <property type="component" value="Unassembled WGS sequence"/>
</dbReference>
<evidence type="ECO:0000256" key="5">
    <source>
        <dbReference type="ARBA" id="ARBA00023065"/>
    </source>
</evidence>
<feature type="transmembrane region" description="Helical" evidence="10">
    <location>
        <begin position="122"/>
        <end position="141"/>
    </location>
</feature>
<protein>
    <submittedName>
        <fullName evidence="11">Chloride channel protein, CIC family</fullName>
    </submittedName>
</protein>
<keyword evidence="5" id="KW-0406">Ion transport</keyword>
<feature type="transmembrane region" description="Helical" evidence="10">
    <location>
        <begin position="315"/>
        <end position="338"/>
    </location>
</feature>
<organism evidence="11 12">
    <name type="scientific">Ferrithrix thermotolerans DSM 19514</name>
    <dbReference type="NCBI Taxonomy" id="1121881"/>
    <lineage>
        <taxon>Bacteria</taxon>
        <taxon>Bacillati</taxon>
        <taxon>Actinomycetota</taxon>
        <taxon>Acidimicrobiia</taxon>
        <taxon>Acidimicrobiales</taxon>
        <taxon>Acidimicrobiaceae</taxon>
        <taxon>Ferrithrix</taxon>
    </lineage>
</organism>
<evidence type="ECO:0000256" key="9">
    <source>
        <dbReference type="ARBA" id="ARBA00023303"/>
    </source>
</evidence>
<dbReference type="CDD" id="cd00400">
    <property type="entry name" value="Voltage_gated_ClC"/>
    <property type="match status" value="1"/>
</dbReference>
<sequence length="611" mass="64893">MKDKSKAGLGLSLFINSLNPLLRWIFLASVIGVVAGLGAVLFYDTLTLATQIFLKDFAGYQVPLPKGEGNLQGSQHFAHPFLIPISTTLGGLLAGLLVFSFAPEAEGHGTDAAISAFHRSPWGIRLRVVLIKIVASALTIGSGGSGGREGPTGQISAGFGSLVARSFRLSPKDSQIAVAVGVGSGIGAIFGAPLGGAILAGEILYSRDIEARAIVPGLLASTVAYAIFGSFLGYTPLFGFVSTPTSVSAKYLWIFAAAGVLYGIVGVIYSKVFYGFVNIFHRVKLPRFIRPALGGALVGLIALFVPEVLGTGYGWIQLTFTNALSATPLVVILAIPFLRIVATSLSIGSGGSGGIFGPGMVIGAFSGYSLWRVLEHVLPAPLSHDPSLFVIGAMAATFGSVSRAPIAVTVMVFEMTGNFSTVEATSLSVVLASIAVALFRTNIYEKQLPDRSHSIASRLYTLIQTPIRLVDLEARGLKKPSSDFREESRGHSKDTREVALPLDSDLREAVLAKSLLGSHFVRLGKGLDSRDVGDEEVLTYWFYRHRDSLAELAQNREISKTSAYNHTPSPFEIPLAIGKPTSNTLEPPTVSVDPGDTLYYFKMDAPDSIDR</sequence>
<dbReference type="PRINTS" id="PR00762">
    <property type="entry name" value="CLCHANNEL"/>
</dbReference>
<keyword evidence="8" id="KW-0868">Chloride</keyword>
<dbReference type="PANTHER" id="PTHR43427">
    <property type="entry name" value="CHLORIDE CHANNEL PROTEIN CLC-E"/>
    <property type="match status" value="1"/>
</dbReference>
<proteinExistence type="predicted"/>
<dbReference type="InterPro" id="IPR014743">
    <property type="entry name" value="Cl-channel_core"/>
</dbReference>
<accession>A0A1M4X4N4</accession>
<keyword evidence="3 10" id="KW-0812">Transmembrane</keyword>
<keyword evidence="12" id="KW-1185">Reference proteome</keyword>
<feature type="transmembrane region" description="Helical" evidence="10">
    <location>
        <begin position="425"/>
        <end position="444"/>
    </location>
</feature>
<reference evidence="12" key="1">
    <citation type="submission" date="2016-11" db="EMBL/GenBank/DDBJ databases">
        <authorList>
            <person name="Varghese N."/>
            <person name="Submissions S."/>
        </authorList>
    </citation>
    <scope>NUCLEOTIDE SEQUENCE [LARGE SCALE GENOMIC DNA]</scope>
    <source>
        <strain evidence="12">DSM 19514</strain>
    </source>
</reference>
<dbReference type="PANTHER" id="PTHR43427:SF6">
    <property type="entry name" value="CHLORIDE CHANNEL PROTEIN CLC-E"/>
    <property type="match status" value="1"/>
</dbReference>
<feature type="transmembrane region" description="Helical" evidence="10">
    <location>
        <begin position="21"/>
        <end position="43"/>
    </location>
</feature>
<evidence type="ECO:0000313" key="11">
    <source>
        <dbReference type="EMBL" id="SHE88436.1"/>
    </source>
</evidence>
<feature type="transmembrane region" description="Helical" evidence="10">
    <location>
        <begin position="81"/>
        <end position="102"/>
    </location>
</feature>
<dbReference type="Gene3D" id="1.10.3080.10">
    <property type="entry name" value="Clc chloride channel"/>
    <property type="match status" value="1"/>
</dbReference>
<feature type="transmembrane region" description="Helical" evidence="10">
    <location>
        <begin position="252"/>
        <end position="276"/>
    </location>
</feature>
<name>A0A1M4X4N4_9ACTN</name>
<dbReference type="InterPro" id="IPR001807">
    <property type="entry name" value="ClC"/>
</dbReference>
<evidence type="ECO:0000256" key="1">
    <source>
        <dbReference type="ARBA" id="ARBA00004141"/>
    </source>
</evidence>
<dbReference type="InterPro" id="IPR050368">
    <property type="entry name" value="ClC-type_chloride_channel"/>
</dbReference>
<evidence type="ECO:0000256" key="10">
    <source>
        <dbReference type="SAM" id="Phobius"/>
    </source>
</evidence>
<gene>
    <name evidence="11" type="ORF">SAMN02745225_01895</name>
</gene>
<evidence type="ECO:0000256" key="8">
    <source>
        <dbReference type="ARBA" id="ARBA00023214"/>
    </source>
</evidence>
<feature type="transmembrane region" description="Helical" evidence="10">
    <location>
        <begin position="288"/>
        <end position="309"/>
    </location>
</feature>
<keyword evidence="6 10" id="KW-0472">Membrane</keyword>
<dbReference type="GO" id="GO:0034707">
    <property type="term" value="C:chloride channel complex"/>
    <property type="evidence" value="ECO:0007669"/>
    <property type="project" value="UniProtKB-KW"/>
</dbReference>
<evidence type="ECO:0000256" key="2">
    <source>
        <dbReference type="ARBA" id="ARBA00022448"/>
    </source>
</evidence>
<dbReference type="OrthoDB" id="9767361at2"/>
<keyword evidence="7" id="KW-0869">Chloride channel</keyword>
<evidence type="ECO:0000256" key="3">
    <source>
        <dbReference type="ARBA" id="ARBA00022692"/>
    </source>
</evidence>
<feature type="transmembrane region" description="Helical" evidence="10">
    <location>
        <begin position="345"/>
        <end position="368"/>
    </location>
</feature>
<feature type="transmembrane region" description="Helical" evidence="10">
    <location>
        <begin position="388"/>
        <end position="413"/>
    </location>
</feature>
<dbReference type="AlphaFoldDB" id="A0A1M4X4N4"/>
<evidence type="ECO:0000256" key="6">
    <source>
        <dbReference type="ARBA" id="ARBA00023136"/>
    </source>
</evidence>
<evidence type="ECO:0000313" key="12">
    <source>
        <dbReference type="Proteomes" id="UP000184295"/>
    </source>
</evidence>
<evidence type="ECO:0000256" key="4">
    <source>
        <dbReference type="ARBA" id="ARBA00022989"/>
    </source>
</evidence>
<evidence type="ECO:0000256" key="7">
    <source>
        <dbReference type="ARBA" id="ARBA00023173"/>
    </source>
</evidence>
<keyword evidence="2" id="KW-0813">Transport</keyword>
<dbReference type="RefSeq" id="WP_072791747.1">
    <property type="nucleotide sequence ID" value="NZ_FQUL01000033.1"/>
</dbReference>
<comment type="subcellular location">
    <subcellularLocation>
        <location evidence="1">Membrane</location>
        <topology evidence="1">Multi-pass membrane protein</topology>
    </subcellularLocation>
</comment>
<dbReference type="EMBL" id="FQUL01000033">
    <property type="protein sequence ID" value="SHE88436.1"/>
    <property type="molecule type" value="Genomic_DNA"/>
</dbReference>
<dbReference type="SUPFAM" id="SSF81340">
    <property type="entry name" value="Clc chloride channel"/>
    <property type="match status" value="1"/>
</dbReference>
<dbReference type="Pfam" id="PF00654">
    <property type="entry name" value="Voltage_CLC"/>
    <property type="match status" value="1"/>
</dbReference>
<keyword evidence="4 10" id="KW-1133">Transmembrane helix</keyword>
<dbReference type="GO" id="GO:0005254">
    <property type="term" value="F:chloride channel activity"/>
    <property type="evidence" value="ECO:0007669"/>
    <property type="project" value="UniProtKB-KW"/>
</dbReference>
<keyword evidence="9" id="KW-0407">Ion channel</keyword>